<dbReference type="InterPro" id="IPR000109">
    <property type="entry name" value="POT_fam"/>
</dbReference>
<keyword evidence="9" id="KW-1185">Reference proteome</keyword>
<feature type="transmembrane region" description="Helical" evidence="7">
    <location>
        <begin position="51"/>
        <end position="77"/>
    </location>
</feature>
<accession>A0AAQ3KBN1</accession>
<dbReference type="Gene3D" id="1.20.1250.20">
    <property type="entry name" value="MFS general substrate transporter like domains"/>
    <property type="match status" value="1"/>
</dbReference>
<feature type="transmembrane region" description="Helical" evidence="7">
    <location>
        <begin position="89"/>
        <end position="109"/>
    </location>
</feature>
<comment type="similarity">
    <text evidence="2">Belongs to the major facilitator superfamily. Proton-dependent oligopeptide transporter (POT/PTR) (TC 2.A.17) family.</text>
</comment>
<evidence type="ECO:0000256" key="7">
    <source>
        <dbReference type="SAM" id="Phobius"/>
    </source>
</evidence>
<comment type="subcellular location">
    <subcellularLocation>
        <location evidence="1">Membrane</location>
        <topology evidence="1">Multi-pass membrane protein</topology>
    </subcellularLocation>
</comment>
<evidence type="ECO:0000256" key="5">
    <source>
        <dbReference type="ARBA" id="ARBA00023136"/>
    </source>
</evidence>
<feature type="transmembrane region" description="Helical" evidence="7">
    <location>
        <begin position="548"/>
        <end position="567"/>
    </location>
</feature>
<dbReference type="Pfam" id="PF00854">
    <property type="entry name" value="PTR2"/>
    <property type="match status" value="1"/>
</dbReference>
<sequence>MENGNYDASERGRRSPLLDKESQSSNIYEDNESVEAHQRSKLQSTPAYSKALPIILGFSFLEGTAFNGIGINLVLYLGSVLHGSTSSNAANVAVWGGTTYFTPLLGGFLADTYWGNYKTMFISVIFYLLGMIIVTLSTAIPSFRPPPCDGSSCQPATGAQMFIFYFGLYLIALGCGGTRSALLPFGADQFNDENPVEVRKKVSFFSWFYVCSMVGVLVAGILIVWIQENISWTIGFGIATLCMAIAAGGFTLGTPAYKLRMPTGSPMKSVLQVAVASLRKMQLEAPTDAKLLYEVNQDGAGQKRLAHTDEFRFLDKAAITSDLETSKSHAENSWTLCTITQVEELKILIRMLPIWATSIVYSAACTQMNSTFIQQGSVMDTKVGSFSIPPASLSSFGVICVMVWVFIYNMLIAPAIQRRSPSGTGLSNLQRMGIGRFTMIISMITAAVVEAKRLESVRKGQNISIAWQFPQYFIISGSEVFNYITQLEFFYTQAPDTMRSICTSFALLSTALGNYLSSLIITVVSAATASDRNPGWIPDDLNKGHLDYYFYSLAVMCSLNFCVYVVFAMKYKLKKVIQES</sequence>
<feature type="transmembrane region" description="Helical" evidence="7">
    <location>
        <begin position="505"/>
        <end position="528"/>
    </location>
</feature>
<evidence type="ECO:0000256" key="3">
    <source>
        <dbReference type="ARBA" id="ARBA00022692"/>
    </source>
</evidence>
<dbReference type="EMBL" id="CP136893">
    <property type="protein sequence ID" value="WOL05572.1"/>
    <property type="molecule type" value="Genomic_DNA"/>
</dbReference>
<keyword evidence="3 7" id="KW-0812">Transmembrane</keyword>
<keyword evidence="5 7" id="KW-0472">Membrane</keyword>
<evidence type="ECO:0000256" key="4">
    <source>
        <dbReference type="ARBA" id="ARBA00022989"/>
    </source>
</evidence>
<evidence type="ECO:0000313" key="8">
    <source>
        <dbReference type="EMBL" id="WOL05572.1"/>
    </source>
</evidence>
<feature type="transmembrane region" description="Helical" evidence="7">
    <location>
        <begin position="433"/>
        <end position="451"/>
    </location>
</feature>
<feature type="region of interest" description="Disordered" evidence="6">
    <location>
        <begin position="1"/>
        <end position="40"/>
    </location>
</feature>
<feature type="compositionally biased region" description="Basic and acidic residues" evidence="6">
    <location>
        <begin position="8"/>
        <end position="22"/>
    </location>
</feature>
<protein>
    <submittedName>
        <fullName evidence="8">Protein NRT1/ PTR FAMILY 8.3-like</fullName>
    </submittedName>
</protein>
<organism evidence="8 9">
    <name type="scientific">Canna indica</name>
    <name type="common">Indian-shot</name>
    <dbReference type="NCBI Taxonomy" id="4628"/>
    <lineage>
        <taxon>Eukaryota</taxon>
        <taxon>Viridiplantae</taxon>
        <taxon>Streptophyta</taxon>
        <taxon>Embryophyta</taxon>
        <taxon>Tracheophyta</taxon>
        <taxon>Spermatophyta</taxon>
        <taxon>Magnoliopsida</taxon>
        <taxon>Liliopsida</taxon>
        <taxon>Zingiberales</taxon>
        <taxon>Cannaceae</taxon>
        <taxon>Canna</taxon>
    </lineage>
</organism>
<name>A0AAQ3KBN1_9LILI</name>
<evidence type="ECO:0000313" key="9">
    <source>
        <dbReference type="Proteomes" id="UP001327560"/>
    </source>
</evidence>
<dbReference type="SUPFAM" id="SSF103473">
    <property type="entry name" value="MFS general substrate transporter"/>
    <property type="match status" value="1"/>
</dbReference>
<dbReference type="PANTHER" id="PTHR11654">
    <property type="entry name" value="OLIGOPEPTIDE TRANSPORTER-RELATED"/>
    <property type="match status" value="1"/>
</dbReference>
<dbReference type="CDD" id="cd17351">
    <property type="entry name" value="MFS_NPF"/>
    <property type="match status" value="1"/>
</dbReference>
<feature type="transmembrane region" description="Helical" evidence="7">
    <location>
        <begin position="163"/>
        <end position="183"/>
    </location>
</feature>
<keyword evidence="4 7" id="KW-1133">Transmembrane helix</keyword>
<dbReference type="AlphaFoldDB" id="A0AAQ3KBN1"/>
<dbReference type="InterPro" id="IPR036259">
    <property type="entry name" value="MFS_trans_sf"/>
</dbReference>
<dbReference type="GO" id="GO:0016020">
    <property type="term" value="C:membrane"/>
    <property type="evidence" value="ECO:0007669"/>
    <property type="project" value="UniProtKB-SubCell"/>
</dbReference>
<feature type="transmembrane region" description="Helical" evidence="7">
    <location>
        <begin position="204"/>
        <end position="226"/>
    </location>
</feature>
<evidence type="ECO:0000256" key="2">
    <source>
        <dbReference type="ARBA" id="ARBA00005982"/>
    </source>
</evidence>
<feature type="transmembrane region" description="Helical" evidence="7">
    <location>
        <begin position="121"/>
        <end position="143"/>
    </location>
</feature>
<evidence type="ECO:0000256" key="6">
    <source>
        <dbReference type="SAM" id="MobiDB-lite"/>
    </source>
</evidence>
<proteinExistence type="inferred from homology"/>
<dbReference type="Proteomes" id="UP001327560">
    <property type="component" value="Chromosome 4"/>
</dbReference>
<feature type="transmembrane region" description="Helical" evidence="7">
    <location>
        <begin position="391"/>
        <end position="413"/>
    </location>
</feature>
<reference evidence="8 9" key="1">
    <citation type="submission" date="2023-10" db="EMBL/GenBank/DDBJ databases">
        <title>Chromosome-scale genome assembly provides insights into flower coloration mechanisms of Canna indica.</title>
        <authorList>
            <person name="Li C."/>
        </authorList>
    </citation>
    <scope>NUCLEOTIDE SEQUENCE [LARGE SCALE GENOMIC DNA]</scope>
    <source>
        <tissue evidence="8">Flower</tissue>
    </source>
</reference>
<feature type="transmembrane region" description="Helical" evidence="7">
    <location>
        <begin position="232"/>
        <end position="252"/>
    </location>
</feature>
<dbReference type="GO" id="GO:0022857">
    <property type="term" value="F:transmembrane transporter activity"/>
    <property type="evidence" value="ECO:0007669"/>
    <property type="project" value="InterPro"/>
</dbReference>
<gene>
    <name evidence="8" type="ORF">Cni_G14301</name>
</gene>
<evidence type="ECO:0000256" key="1">
    <source>
        <dbReference type="ARBA" id="ARBA00004141"/>
    </source>
</evidence>